<dbReference type="Gene3D" id="1.10.10.10">
    <property type="entry name" value="Winged helix-like DNA-binding domain superfamily/Winged helix DNA-binding domain"/>
    <property type="match status" value="1"/>
</dbReference>
<dbReference type="CDD" id="cd04437">
    <property type="entry name" value="DEP_Epac"/>
    <property type="match status" value="1"/>
</dbReference>
<dbReference type="InterPro" id="IPR023578">
    <property type="entry name" value="Ras_GEF_dom_sf"/>
</dbReference>
<dbReference type="SUPFAM" id="SSF51206">
    <property type="entry name" value="cAMP-binding domain-like"/>
    <property type="match status" value="1"/>
</dbReference>
<evidence type="ECO:0000256" key="2">
    <source>
        <dbReference type="PROSITE-ProRule" id="PRU00168"/>
    </source>
</evidence>
<dbReference type="Gene3D" id="2.60.120.10">
    <property type="entry name" value="Jelly Rolls"/>
    <property type="match status" value="1"/>
</dbReference>
<dbReference type="InterPro" id="IPR000595">
    <property type="entry name" value="cNMP-bd_dom"/>
</dbReference>
<feature type="domain" description="N-terminal Ras-GEF" evidence="6">
    <location>
        <begin position="336"/>
        <end position="470"/>
    </location>
</feature>
<name>A0A6J2P9X6_COTGO</name>
<dbReference type="InterPro" id="IPR018490">
    <property type="entry name" value="cNMP-bd_dom_sf"/>
</dbReference>
<dbReference type="SMART" id="SM00147">
    <property type="entry name" value="RasGEF"/>
    <property type="match status" value="1"/>
</dbReference>
<dbReference type="CTD" id="10411"/>
<dbReference type="InterPro" id="IPR029071">
    <property type="entry name" value="Ubiquitin-like_domsf"/>
</dbReference>
<evidence type="ECO:0000313" key="7">
    <source>
        <dbReference type="Proteomes" id="UP000504630"/>
    </source>
</evidence>
<dbReference type="InParanoid" id="A0A6J2P9X6"/>
<feature type="domain" description="DEP" evidence="5">
    <location>
        <begin position="61"/>
        <end position="138"/>
    </location>
</feature>
<dbReference type="InterPro" id="IPR036964">
    <property type="entry name" value="RASGEF_cat_dom_sf"/>
</dbReference>
<keyword evidence="7" id="KW-1185">Reference proteome</keyword>
<dbReference type="InterPro" id="IPR000591">
    <property type="entry name" value="DEP_dom"/>
</dbReference>
<dbReference type="PROSITE" id="PS50186">
    <property type="entry name" value="DEP"/>
    <property type="match status" value="1"/>
</dbReference>
<proteinExistence type="predicted"/>
<dbReference type="Pfam" id="PF00618">
    <property type="entry name" value="RasGEF_N"/>
    <property type="match status" value="1"/>
</dbReference>
<evidence type="ECO:0000259" key="3">
    <source>
        <dbReference type="PROSITE" id="PS50009"/>
    </source>
</evidence>
<dbReference type="PROSITE" id="PS00720">
    <property type="entry name" value="RASGEF"/>
    <property type="match status" value="1"/>
</dbReference>
<dbReference type="PANTHER" id="PTHR23113:SF24">
    <property type="entry name" value="RAP GUANINE NUCLEOTIDE EXCHANGE FACTOR 3"/>
    <property type="match status" value="1"/>
</dbReference>
<dbReference type="InterPro" id="IPR036388">
    <property type="entry name" value="WH-like_DNA-bd_sf"/>
</dbReference>
<dbReference type="KEGG" id="cgob:115004794"/>
<sequence>MHLFRSHNYQVFPDRSAVETPSIRGISWTPLPEALNSKDTMKQFLSDRVVKAARSVYSVIIERNTDLIRDRKHHLKTYRQCCSARELVDWLMKQNECLQSRSQAVGMWQVLVDEGILVHVKHELNFHDKDTQFFRFQDSLALNHVSNEKDCEDELQEGLSLLSQLGPDALLTMILRKCPSQRSAEDLEVIYEELLHVKAAAHLSTSVRKELAAVLVFESHAKAGTVLFSQGDKGTSWYIIWKGSVNVITHGKGLVTTLHEGEDFGQLALLNDAPRAATIILREDNCHFLRVHKQDFIRILKDVEANTVRLEEHGKSVLVLEKSSDWAEPGGAGNNSKYTVMSGTPEKILEHLLDTVKLDSNGNDAIDPCVSDFLLTHKLFMPSSQLCPALQHHYQAELSEGSEQEKASYVLSAKQKVVKLISQWVALYGLLLREDPVALDSLERLKKEVAADFRLSSMLKEQFRERRRTKVMENGYQSLSRNLQFDWFSYCEEPVGRLQPIRAQDKVLYEIYRPDNKPVTLMLPVNSSVQEVMSATVKAGGDHILVKMNSTGERAQLKMDATAVYTALGLNERLFICRSSRVEQLTALKEQQGPERGTSDILEQMGSKDIATELTNYDWELFTAMHEVELVYYIFGRHKFPGAITANLERFVRRFNEVQYWVVTELCLCEDLVKRAVLLKKFIKIAAVLKEQKNLNSFFAVMFGLSNSAVHRLYKTWERIPSKTKRIYCAYERLMDPSRNHRAYRLAVAKLSPPYIPFMPLLLKDMTFINEGNPNYVDKLVNFEKVRMIAKTVKIVRGCRSQPYVASSPQRGLTDRMSLEGPSTRISTCSDYALPLRSPSNIRHYIQNLKVIDNQRKLTQLSRTIEC</sequence>
<feature type="domain" description="Ras-GEF" evidence="3">
    <location>
        <begin position="606"/>
        <end position="833"/>
    </location>
</feature>
<dbReference type="PROSITE" id="PS50009">
    <property type="entry name" value="RASGEF_CAT"/>
    <property type="match status" value="1"/>
</dbReference>
<evidence type="ECO:0000313" key="8">
    <source>
        <dbReference type="RefSeq" id="XP_029282330.1"/>
    </source>
</evidence>
<evidence type="ECO:0000259" key="5">
    <source>
        <dbReference type="PROSITE" id="PS50186"/>
    </source>
</evidence>
<dbReference type="Pfam" id="PF00027">
    <property type="entry name" value="cNMP_binding"/>
    <property type="match status" value="1"/>
</dbReference>
<dbReference type="InterPro" id="IPR014710">
    <property type="entry name" value="RmlC-like_jellyroll"/>
</dbReference>
<gene>
    <name evidence="8" type="primary">rapgef3</name>
</gene>
<reference evidence="8" key="1">
    <citation type="submission" date="2025-08" db="UniProtKB">
        <authorList>
            <consortium name="RefSeq"/>
        </authorList>
    </citation>
    <scope>IDENTIFICATION</scope>
</reference>
<evidence type="ECO:0000259" key="4">
    <source>
        <dbReference type="PROSITE" id="PS50042"/>
    </source>
</evidence>
<dbReference type="GO" id="GO:0007265">
    <property type="term" value="P:Ras protein signal transduction"/>
    <property type="evidence" value="ECO:0007669"/>
    <property type="project" value="TreeGrafter"/>
</dbReference>
<dbReference type="SUPFAM" id="SSF54236">
    <property type="entry name" value="Ubiquitin-like"/>
    <property type="match status" value="1"/>
</dbReference>
<dbReference type="CDD" id="cd00038">
    <property type="entry name" value="CAP_ED"/>
    <property type="match status" value="1"/>
</dbReference>
<dbReference type="Gene3D" id="3.10.20.90">
    <property type="entry name" value="Phosphatidylinositol 3-kinase Catalytic Subunit, Chain A, domain 1"/>
    <property type="match status" value="1"/>
</dbReference>
<dbReference type="SUPFAM" id="SSF48366">
    <property type="entry name" value="Ras GEF"/>
    <property type="match status" value="1"/>
</dbReference>
<dbReference type="PRINTS" id="PR00103">
    <property type="entry name" value="CAMPKINASE"/>
</dbReference>
<dbReference type="Gene3D" id="1.10.840.10">
    <property type="entry name" value="Ras guanine-nucleotide exchange factors catalytic domain"/>
    <property type="match status" value="1"/>
</dbReference>
<dbReference type="Pfam" id="PF00617">
    <property type="entry name" value="RasGEF"/>
    <property type="match status" value="1"/>
</dbReference>
<dbReference type="Gene3D" id="1.20.870.10">
    <property type="entry name" value="Son of sevenless (SoS) protein Chain: S domain 1"/>
    <property type="match status" value="1"/>
</dbReference>
<dbReference type="PANTHER" id="PTHR23113">
    <property type="entry name" value="GUANINE NUCLEOTIDE EXCHANGE FACTOR"/>
    <property type="match status" value="1"/>
</dbReference>
<feature type="domain" description="Cyclic nucleotide-binding" evidence="4">
    <location>
        <begin position="199"/>
        <end position="300"/>
    </location>
</feature>
<dbReference type="GeneID" id="115004794"/>
<dbReference type="InterPro" id="IPR019804">
    <property type="entry name" value="Ras_G-nucl-exch_fac_CS"/>
</dbReference>
<dbReference type="InterPro" id="IPR001895">
    <property type="entry name" value="RASGEF_cat_dom"/>
</dbReference>
<dbReference type="Proteomes" id="UP000504630">
    <property type="component" value="Unplaced"/>
</dbReference>
<dbReference type="CDD" id="cd06224">
    <property type="entry name" value="REM"/>
    <property type="match status" value="1"/>
</dbReference>
<dbReference type="InterPro" id="IPR036390">
    <property type="entry name" value="WH_DNA-bd_sf"/>
</dbReference>
<accession>A0A6J2P9X6</accession>
<dbReference type="PROSITE" id="PS50042">
    <property type="entry name" value="CNMP_BINDING_3"/>
    <property type="match status" value="1"/>
</dbReference>
<dbReference type="RefSeq" id="XP_029282330.1">
    <property type="nucleotide sequence ID" value="XM_029426470.1"/>
</dbReference>
<dbReference type="SMART" id="SM00229">
    <property type="entry name" value="RasGEFN"/>
    <property type="match status" value="1"/>
</dbReference>
<dbReference type="InterPro" id="IPR008937">
    <property type="entry name" value="Ras-like_GEF"/>
</dbReference>
<dbReference type="OrthoDB" id="21144at2759"/>
<keyword evidence="1 2" id="KW-0344">Guanine-nucleotide releasing factor</keyword>
<dbReference type="GO" id="GO:0005886">
    <property type="term" value="C:plasma membrane"/>
    <property type="evidence" value="ECO:0007669"/>
    <property type="project" value="TreeGrafter"/>
</dbReference>
<dbReference type="CDD" id="cd00155">
    <property type="entry name" value="RasGEF"/>
    <property type="match status" value="1"/>
</dbReference>
<dbReference type="SMART" id="SM00049">
    <property type="entry name" value="DEP"/>
    <property type="match status" value="1"/>
</dbReference>
<dbReference type="SUPFAM" id="SSF46785">
    <property type="entry name" value="Winged helix' DNA-binding domain"/>
    <property type="match status" value="1"/>
</dbReference>
<dbReference type="InterPro" id="IPR000651">
    <property type="entry name" value="Ras-like_Gua-exchang_fac_N"/>
</dbReference>
<dbReference type="GO" id="GO:0005085">
    <property type="term" value="F:guanyl-nucleotide exchange factor activity"/>
    <property type="evidence" value="ECO:0007669"/>
    <property type="project" value="UniProtKB-KW"/>
</dbReference>
<dbReference type="SMART" id="SM00100">
    <property type="entry name" value="cNMP"/>
    <property type="match status" value="1"/>
</dbReference>
<evidence type="ECO:0000259" key="6">
    <source>
        <dbReference type="PROSITE" id="PS50212"/>
    </source>
</evidence>
<dbReference type="PROSITE" id="PS50212">
    <property type="entry name" value="RASGEF_NTER"/>
    <property type="match status" value="1"/>
</dbReference>
<protein>
    <submittedName>
        <fullName evidence="8">Rap guanine nucleotide exchange factor 3 isoform X1</fullName>
    </submittedName>
</protein>
<dbReference type="Pfam" id="PF00610">
    <property type="entry name" value="DEP"/>
    <property type="match status" value="1"/>
</dbReference>
<evidence type="ECO:0000256" key="1">
    <source>
        <dbReference type="ARBA" id="ARBA00022658"/>
    </source>
</evidence>
<dbReference type="AlphaFoldDB" id="A0A6J2P9X6"/>
<organism evidence="7 8">
    <name type="scientific">Cottoperca gobio</name>
    <name type="common">Frogmouth</name>
    <name type="synonym">Aphritis gobio</name>
    <dbReference type="NCBI Taxonomy" id="56716"/>
    <lineage>
        <taxon>Eukaryota</taxon>
        <taxon>Metazoa</taxon>
        <taxon>Chordata</taxon>
        <taxon>Craniata</taxon>
        <taxon>Vertebrata</taxon>
        <taxon>Euteleostomi</taxon>
        <taxon>Actinopterygii</taxon>
        <taxon>Neopterygii</taxon>
        <taxon>Teleostei</taxon>
        <taxon>Neoteleostei</taxon>
        <taxon>Acanthomorphata</taxon>
        <taxon>Eupercaria</taxon>
        <taxon>Perciformes</taxon>
        <taxon>Notothenioidei</taxon>
        <taxon>Bovichtidae</taxon>
        <taxon>Cottoperca</taxon>
    </lineage>
</organism>